<dbReference type="RefSeq" id="WP_068842113.1">
    <property type="nucleotide sequence ID" value="NZ_FRBT01000002.1"/>
</dbReference>
<keyword evidence="3" id="KW-1185">Reference proteome</keyword>
<sequence>MKNQKKKLSEPKQRNTYTLDDKAKVKKYYLIGLSLAETGKLTDTLIRTIEKWYIAENWKSQRETTQIKIKANDLYNSGMSYREIGIALGKSQSTISRYLKVVRNESNN</sequence>
<evidence type="ECO:0000313" key="2">
    <source>
        <dbReference type="EMBL" id="SHL81689.1"/>
    </source>
</evidence>
<evidence type="ECO:0000259" key="1">
    <source>
        <dbReference type="Pfam" id="PF13936"/>
    </source>
</evidence>
<evidence type="ECO:0000313" key="3">
    <source>
        <dbReference type="Proteomes" id="UP000184028"/>
    </source>
</evidence>
<dbReference type="STRING" id="946677.SAMN05444484_102677"/>
<gene>
    <name evidence="2" type="ORF">SAMN05444484_102677</name>
</gene>
<reference evidence="3" key="1">
    <citation type="submission" date="2016-11" db="EMBL/GenBank/DDBJ databases">
        <authorList>
            <person name="Varghese N."/>
            <person name="Submissions S."/>
        </authorList>
    </citation>
    <scope>NUCLEOTIDE SEQUENCE [LARGE SCALE GENOMIC DNA]</scope>
    <source>
        <strain evidence="3">DSM 24724</strain>
    </source>
</reference>
<dbReference type="Gene3D" id="1.10.10.10">
    <property type="entry name" value="Winged helix-like DNA-binding domain superfamily/Winged helix DNA-binding domain"/>
    <property type="match status" value="1"/>
</dbReference>
<protein>
    <submittedName>
        <fullName evidence="2">Helix-turn-helix domain-containing protein</fullName>
    </submittedName>
</protein>
<dbReference type="Pfam" id="PF13936">
    <property type="entry name" value="HTH_38"/>
    <property type="match status" value="1"/>
</dbReference>
<proteinExistence type="predicted"/>
<organism evidence="2 3">
    <name type="scientific">Flavobacterium chilense</name>
    <dbReference type="NCBI Taxonomy" id="946677"/>
    <lineage>
        <taxon>Bacteria</taxon>
        <taxon>Pseudomonadati</taxon>
        <taxon>Bacteroidota</taxon>
        <taxon>Flavobacteriia</taxon>
        <taxon>Flavobacteriales</taxon>
        <taxon>Flavobacteriaceae</taxon>
        <taxon>Flavobacterium</taxon>
    </lineage>
</organism>
<accession>A0A1M7DRA4</accession>
<feature type="domain" description="Transposase IS30-like HTH" evidence="1">
    <location>
        <begin position="73"/>
        <end position="100"/>
    </location>
</feature>
<dbReference type="InterPro" id="IPR036388">
    <property type="entry name" value="WH-like_DNA-bd_sf"/>
</dbReference>
<dbReference type="OrthoDB" id="1366535at2"/>
<dbReference type="AlphaFoldDB" id="A0A1M7DRA4"/>
<name>A0A1M7DRA4_9FLAO</name>
<dbReference type="EMBL" id="FRBT01000002">
    <property type="protein sequence ID" value="SHL81689.1"/>
    <property type="molecule type" value="Genomic_DNA"/>
</dbReference>
<dbReference type="InterPro" id="IPR025246">
    <property type="entry name" value="IS30-like_HTH"/>
</dbReference>
<dbReference type="Proteomes" id="UP000184028">
    <property type="component" value="Unassembled WGS sequence"/>
</dbReference>